<organism evidence="1 2">
    <name type="scientific">Caproicibacterium amylolyticum</name>
    <dbReference type="NCBI Taxonomy" id="2766537"/>
    <lineage>
        <taxon>Bacteria</taxon>
        <taxon>Bacillati</taxon>
        <taxon>Bacillota</taxon>
        <taxon>Clostridia</taxon>
        <taxon>Eubacteriales</taxon>
        <taxon>Oscillospiraceae</taxon>
        <taxon>Caproicibacterium</taxon>
    </lineage>
</organism>
<dbReference type="AlphaFoldDB" id="A0A7G9WH77"/>
<name>A0A7G9WH77_9FIRM</name>
<dbReference type="Proteomes" id="UP000516046">
    <property type="component" value="Chromosome"/>
</dbReference>
<keyword evidence="2" id="KW-1185">Reference proteome</keyword>
<accession>A0A7G9WH77</accession>
<evidence type="ECO:0000313" key="1">
    <source>
        <dbReference type="EMBL" id="QNO18039.1"/>
    </source>
</evidence>
<dbReference type="EMBL" id="CP060696">
    <property type="protein sequence ID" value="QNO18039.1"/>
    <property type="molecule type" value="Genomic_DNA"/>
</dbReference>
<gene>
    <name evidence="1" type="ORF">H6X83_14175</name>
</gene>
<reference evidence="1 2" key="1">
    <citation type="submission" date="2020-08" db="EMBL/GenBank/DDBJ databases">
        <authorList>
            <person name="Ren C."/>
            <person name="Gu Y."/>
            <person name="Xu Y."/>
        </authorList>
    </citation>
    <scope>NUCLEOTIDE SEQUENCE [LARGE SCALE GENOMIC DNA]</scope>
    <source>
        <strain evidence="1 2">LBM18003</strain>
    </source>
</reference>
<dbReference type="RefSeq" id="WP_212507104.1">
    <property type="nucleotide sequence ID" value="NZ_CP060696.1"/>
</dbReference>
<sequence length="67" mass="7743">MDFQKWGEEYLREAEALKAHLVPVQKQLKQKGLGVEESRSLSARATMLYQMYLECRATGTYLRGCCQ</sequence>
<proteinExistence type="predicted"/>
<protein>
    <submittedName>
        <fullName evidence="1">Uncharacterized protein</fullName>
    </submittedName>
</protein>
<evidence type="ECO:0000313" key="2">
    <source>
        <dbReference type="Proteomes" id="UP000516046"/>
    </source>
</evidence>
<dbReference type="KEGG" id="caml:H6X83_14175"/>